<evidence type="ECO:0000313" key="10">
    <source>
        <dbReference type="Proteomes" id="UP000255460"/>
    </source>
</evidence>
<dbReference type="InterPro" id="IPR020846">
    <property type="entry name" value="MFS_dom"/>
</dbReference>
<feature type="transmembrane region" description="Helical" evidence="7">
    <location>
        <begin position="239"/>
        <end position="258"/>
    </location>
</feature>
<dbReference type="InterPro" id="IPR036259">
    <property type="entry name" value="MFS_trans_sf"/>
</dbReference>
<dbReference type="PANTHER" id="PTHR11662">
    <property type="entry name" value="SOLUTE CARRIER FAMILY 17"/>
    <property type="match status" value="1"/>
</dbReference>
<dbReference type="PANTHER" id="PTHR11662:SF399">
    <property type="entry name" value="FI19708P1-RELATED"/>
    <property type="match status" value="1"/>
</dbReference>
<dbReference type="CDD" id="cd17319">
    <property type="entry name" value="MFS_ExuT_GudP_like"/>
    <property type="match status" value="1"/>
</dbReference>
<comment type="subcellular location">
    <subcellularLocation>
        <location evidence="1">Membrane</location>
        <topology evidence="1">Multi-pass membrane protein</topology>
    </subcellularLocation>
</comment>
<comment type="similarity">
    <text evidence="6">Belongs to the major facilitator superfamily. Phthalate permease family.</text>
</comment>
<feature type="transmembrane region" description="Helical" evidence="7">
    <location>
        <begin position="89"/>
        <end position="108"/>
    </location>
</feature>
<keyword evidence="5 7" id="KW-0472">Membrane</keyword>
<dbReference type="GO" id="GO:0022857">
    <property type="term" value="F:transmembrane transporter activity"/>
    <property type="evidence" value="ECO:0007669"/>
    <property type="project" value="InterPro"/>
</dbReference>
<dbReference type="InterPro" id="IPR011701">
    <property type="entry name" value="MFS"/>
</dbReference>
<dbReference type="PROSITE" id="PS50850">
    <property type="entry name" value="MFS"/>
    <property type="match status" value="1"/>
</dbReference>
<feature type="transmembrane region" description="Helical" evidence="7">
    <location>
        <begin position="20"/>
        <end position="37"/>
    </location>
</feature>
<feature type="transmembrane region" description="Helical" evidence="7">
    <location>
        <begin position="278"/>
        <end position="300"/>
    </location>
</feature>
<name>A0A376L3L8_ECOLX</name>
<evidence type="ECO:0000256" key="3">
    <source>
        <dbReference type="ARBA" id="ARBA00022692"/>
    </source>
</evidence>
<dbReference type="InterPro" id="IPR050382">
    <property type="entry name" value="MFS_Na/Anion_cotransporter"/>
</dbReference>
<dbReference type="AlphaFoldDB" id="A0A376L3L8"/>
<feature type="transmembrane region" description="Helical" evidence="7">
    <location>
        <begin position="60"/>
        <end position="82"/>
    </location>
</feature>
<evidence type="ECO:0000313" key="9">
    <source>
        <dbReference type="EMBL" id="STE89434.1"/>
    </source>
</evidence>
<dbReference type="Proteomes" id="UP000255460">
    <property type="component" value="Unassembled WGS sequence"/>
</dbReference>
<evidence type="ECO:0000256" key="6">
    <source>
        <dbReference type="ARBA" id="ARBA00038514"/>
    </source>
</evidence>
<evidence type="ECO:0000256" key="2">
    <source>
        <dbReference type="ARBA" id="ARBA00022475"/>
    </source>
</evidence>
<feature type="transmembrane region" description="Helical" evidence="7">
    <location>
        <begin position="174"/>
        <end position="197"/>
    </location>
</feature>
<dbReference type="Pfam" id="PF07690">
    <property type="entry name" value="MFS_1"/>
    <property type="match status" value="1"/>
</dbReference>
<keyword evidence="3 7" id="KW-0812">Transmembrane</keyword>
<feature type="domain" description="Major facilitator superfamily (MFS) profile" evidence="8">
    <location>
        <begin position="24"/>
        <end position="400"/>
    </location>
</feature>
<dbReference type="Gene3D" id="1.20.1250.20">
    <property type="entry name" value="MFS general substrate transporter like domains"/>
    <property type="match status" value="2"/>
</dbReference>
<dbReference type="SUPFAM" id="SSF103473">
    <property type="entry name" value="MFS general substrate transporter"/>
    <property type="match status" value="1"/>
</dbReference>
<evidence type="ECO:0000256" key="7">
    <source>
        <dbReference type="SAM" id="Phobius"/>
    </source>
</evidence>
<accession>A0A376L3L8</accession>
<evidence type="ECO:0000259" key="8">
    <source>
        <dbReference type="PROSITE" id="PS50850"/>
    </source>
</evidence>
<protein>
    <submittedName>
        <fullName evidence="9">Transporter</fullName>
    </submittedName>
</protein>
<gene>
    <name evidence="9" type="primary">yjjL_2</name>
    <name evidence="9" type="ORF">NCTC10418_07180</name>
</gene>
<dbReference type="EMBL" id="UFZQ01000001">
    <property type="protein sequence ID" value="STE89434.1"/>
    <property type="molecule type" value="Genomic_DNA"/>
</dbReference>
<feature type="transmembrane region" description="Helical" evidence="7">
    <location>
        <begin position="312"/>
        <end position="329"/>
    </location>
</feature>
<sequence length="400" mass="43710">MDVDVSTSVAGNKPQRIRRIQTVTLVLLFMAGIVNFLDRSSLSVAGEAIRGELGLSATEFGVLLSAFSLSYGFSQLPSGILLDRFGPRIVLGAGLIFWSLMQALTGMVNSFSHFILMRIGLGIGEAPFMPAGVKSITDWYAQKERGTALGIFNSSTVIGQAIAPPALVLMQLAWGWRTMFVIIGVAGILVGICWYAWYRNRAQFVLTDEERTYLSAPVKPRPQLQFSEWLALFKHRTTWGMILGFSGVNYTGWLYIAWLPGYLQAEQGFSLAKTGWVAAIPFLAAAVGMWVNGIVVDRLAKKGYDLAKTRKTAIVCGLMMSALGTLLVVQSSSPAPGGSVYLNGAILRAFRWNVCMGAGAGDGVRNKSGFHRRDSKLWQFCFCFLCSDRNRLGSGYHTLV</sequence>
<organism evidence="9 10">
    <name type="scientific">Escherichia coli</name>
    <dbReference type="NCBI Taxonomy" id="562"/>
    <lineage>
        <taxon>Bacteria</taxon>
        <taxon>Pseudomonadati</taxon>
        <taxon>Pseudomonadota</taxon>
        <taxon>Gammaproteobacteria</taxon>
        <taxon>Enterobacterales</taxon>
        <taxon>Enterobacteriaceae</taxon>
        <taxon>Escherichia</taxon>
    </lineage>
</organism>
<evidence type="ECO:0000256" key="5">
    <source>
        <dbReference type="ARBA" id="ARBA00023136"/>
    </source>
</evidence>
<evidence type="ECO:0000256" key="4">
    <source>
        <dbReference type="ARBA" id="ARBA00022989"/>
    </source>
</evidence>
<keyword evidence="4 7" id="KW-1133">Transmembrane helix</keyword>
<reference evidence="9 10" key="1">
    <citation type="submission" date="2018-06" db="EMBL/GenBank/DDBJ databases">
        <authorList>
            <consortium name="Pathogen Informatics"/>
            <person name="Doyle S."/>
        </authorList>
    </citation>
    <scope>NUCLEOTIDE SEQUENCE [LARGE SCALE GENOMIC DNA]</scope>
    <source>
        <strain evidence="9 10">NCTC10418</strain>
    </source>
</reference>
<proteinExistence type="inferred from homology"/>
<dbReference type="GO" id="GO:0016020">
    <property type="term" value="C:membrane"/>
    <property type="evidence" value="ECO:0007669"/>
    <property type="project" value="UniProtKB-SubCell"/>
</dbReference>
<evidence type="ECO:0000256" key="1">
    <source>
        <dbReference type="ARBA" id="ARBA00004141"/>
    </source>
</evidence>
<keyword evidence="2" id="KW-1003">Cell membrane</keyword>